<evidence type="ECO:0000256" key="1">
    <source>
        <dbReference type="SAM" id="Coils"/>
    </source>
</evidence>
<name>A0AAJ1HTW0_LIMMU</name>
<feature type="region of interest" description="Disordered" evidence="2">
    <location>
        <begin position="529"/>
        <end position="557"/>
    </location>
</feature>
<reference evidence="4" key="1">
    <citation type="submission" date="2023-01" db="EMBL/GenBank/DDBJ databases">
        <title>Genome analysis of 13 Lactobacillus isolated from gut of wild boar.</title>
        <authorList>
            <person name="Papp P."/>
            <person name="Libisch B."/>
            <person name="Nagy T."/>
            <person name="Olasz F."/>
        </authorList>
    </citation>
    <scope>NUCLEOTIDE SEQUENCE</scope>
    <source>
        <strain evidence="4">F108</strain>
    </source>
</reference>
<feature type="compositionally biased region" description="Polar residues" evidence="2">
    <location>
        <begin position="285"/>
        <end position="317"/>
    </location>
</feature>
<evidence type="ECO:0008006" key="6">
    <source>
        <dbReference type="Google" id="ProtNLM"/>
    </source>
</evidence>
<feature type="transmembrane region" description="Helical" evidence="3">
    <location>
        <begin position="361"/>
        <end position="381"/>
    </location>
</feature>
<feature type="region of interest" description="Disordered" evidence="2">
    <location>
        <begin position="285"/>
        <end position="356"/>
    </location>
</feature>
<evidence type="ECO:0000256" key="2">
    <source>
        <dbReference type="SAM" id="MobiDB-lite"/>
    </source>
</evidence>
<evidence type="ECO:0000256" key="3">
    <source>
        <dbReference type="SAM" id="Phobius"/>
    </source>
</evidence>
<comment type="caution">
    <text evidence="4">The sequence shown here is derived from an EMBL/GenBank/DDBJ whole genome shotgun (WGS) entry which is preliminary data.</text>
</comment>
<feature type="compositionally biased region" description="Basic residues" evidence="2">
    <location>
        <begin position="330"/>
        <end position="342"/>
    </location>
</feature>
<organism evidence="4 5">
    <name type="scientific">Limosilactobacillus mucosae</name>
    <name type="common">Lactobacillus mucosae</name>
    <dbReference type="NCBI Taxonomy" id="97478"/>
    <lineage>
        <taxon>Bacteria</taxon>
        <taxon>Bacillati</taxon>
        <taxon>Bacillota</taxon>
        <taxon>Bacilli</taxon>
        <taxon>Lactobacillales</taxon>
        <taxon>Lactobacillaceae</taxon>
        <taxon>Limosilactobacillus</taxon>
    </lineage>
</organism>
<dbReference type="RefSeq" id="WP_272207415.1">
    <property type="nucleotide sequence ID" value="NZ_JAQONC010000001.1"/>
</dbReference>
<accession>A0AAJ1HTW0</accession>
<proteinExistence type="predicted"/>
<dbReference type="Proteomes" id="UP001218021">
    <property type="component" value="Unassembled WGS sequence"/>
</dbReference>
<protein>
    <recommendedName>
        <fullName evidence="6">Tetratricopeptide repeat protein</fullName>
    </recommendedName>
</protein>
<dbReference type="AlphaFoldDB" id="A0AAJ1HTW0"/>
<evidence type="ECO:0000313" key="4">
    <source>
        <dbReference type="EMBL" id="MDC2828465.1"/>
    </source>
</evidence>
<dbReference type="EMBL" id="JAQOND010000032">
    <property type="protein sequence ID" value="MDC2828465.1"/>
    <property type="molecule type" value="Genomic_DNA"/>
</dbReference>
<sequence>MSQKILLSTTDDIANAFKTSVTENTNQLEFIKHNVPVFHNLIQVLKHTHPDIVYIMFNQVRFDSNNKQEINNQILQTIYNIKADTDLCRLRIAVQVTSTTDQYFLRQLIMLNVYDIFEPSGNTGQLNIRKVIEQLVNPINIGNVKKYLLSPDINQNFQSPDVLPVRDTFSSPNGGNPTPTKTAPVADDTALINENRFLKGELARLNNKLAVPSVPRTDYDDLLARLRELINNGPGDATEKEAVESVISNNYSLSEDNEALNDRLKESTKLIGQLESKISTLKSQSAEFSHSINKGHAQETSMPRTGNENASQDVTQPSRRKSVKSQPRVAKPKVAKPKPRRSMSRDNDSSAETHGTRKRKWLIPIIAFIIILLAWTGLGHLKTNSKKTVKQQPSYSQLIKQEKYAQAAQAYPDKGVAIENKMLSDGNVKNKASQAKKIAVFASGDAIDFDNYYFNGQFKKAVKLYEDSNETSLTHLTDARRTMLAYSYMKIGKVDEARKLAQPLNNDQLNQKIEAYAKFQDANKTLQDKIDNGNLSDEDKANAQKQIEENKAAMKNL</sequence>
<gene>
    <name evidence="4" type="ORF">PO158_09250</name>
</gene>
<keyword evidence="1" id="KW-0175">Coiled coil</keyword>
<feature type="coiled-coil region" evidence="1">
    <location>
        <begin position="257"/>
        <end position="284"/>
    </location>
</feature>
<keyword evidence="3" id="KW-0472">Membrane</keyword>
<keyword evidence="3" id="KW-1133">Transmembrane helix</keyword>
<evidence type="ECO:0000313" key="5">
    <source>
        <dbReference type="Proteomes" id="UP001218021"/>
    </source>
</evidence>
<keyword evidence="3" id="KW-0812">Transmembrane</keyword>